<dbReference type="STRING" id="857340.A0A086SUN7"/>
<gene>
    <name evidence="2" type="ORF">ACRE_084760</name>
</gene>
<dbReference type="SUPFAM" id="SSF52047">
    <property type="entry name" value="RNI-like"/>
    <property type="match status" value="1"/>
</dbReference>
<organism evidence="2 3">
    <name type="scientific">Hapsidospora chrysogenum (strain ATCC 11550 / CBS 779.69 / DSM 880 / IAM 14645 / JCM 23072 / IMI 49137)</name>
    <name type="common">Acremonium chrysogenum</name>
    <dbReference type="NCBI Taxonomy" id="857340"/>
    <lineage>
        <taxon>Eukaryota</taxon>
        <taxon>Fungi</taxon>
        <taxon>Dikarya</taxon>
        <taxon>Ascomycota</taxon>
        <taxon>Pezizomycotina</taxon>
        <taxon>Sordariomycetes</taxon>
        <taxon>Hypocreomycetidae</taxon>
        <taxon>Hypocreales</taxon>
        <taxon>Bionectriaceae</taxon>
        <taxon>Hapsidospora</taxon>
    </lineage>
</organism>
<dbReference type="HOGENOM" id="CLU_010622_0_0_1"/>
<comment type="caution">
    <text evidence="2">The sequence shown here is derived from an EMBL/GenBank/DDBJ whole genome shotgun (WGS) entry which is preliminary data.</text>
</comment>
<dbReference type="AlphaFoldDB" id="A0A086SUN7"/>
<dbReference type="SUPFAM" id="SSF48452">
    <property type="entry name" value="TPR-like"/>
    <property type="match status" value="1"/>
</dbReference>
<dbReference type="InterPro" id="IPR011990">
    <property type="entry name" value="TPR-like_helical_dom_sf"/>
</dbReference>
<dbReference type="InterPro" id="IPR032675">
    <property type="entry name" value="LRR_dom_sf"/>
</dbReference>
<feature type="domain" description="F-box" evidence="1">
    <location>
        <begin position="182"/>
        <end position="231"/>
    </location>
</feature>
<protein>
    <submittedName>
        <fullName evidence="2">F-box/TPR repeat protein-like protein</fullName>
    </submittedName>
</protein>
<dbReference type="Proteomes" id="UP000029964">
    <property type="component" value="Unassembled WGS sequence"/>
</dbReference>
<sequence>MPPERDPAVEALIRDGRQAYAAKRYKNALENFTRAMKRCPCTRGVRRERCSCKHYEQVAAEGGSIFQEAMYTCTCSVGKTFSKCDNSLHIQALDYRAATFEALRELDRARKDAEWLLELAPRIPDGYLRLGKVSRLQKKNEFAWKVFNAGIDASISNNLLKSDPKVEKLYAARAPLHARYFRQDPLQLPLDIVYIIFSYVDFLSLLRCLRVCKSWRKSLGSPLYRHLWKTLAFPKPLPRRNPPSLQALGKLLGYSGYDARKLIIKDAAGLHLTKPKLKLLLRGSPKLEHLDLRKEFEPLDIHPQQWPRTITHLVLDEANPPPRLWDAVASNLVYLHITPVAQAAAAVRDLPLLPNLRYLRATGCRGMLMLTQAAKATPNLEQLRYTNIFAPLWDEPQHPLGESWKQLKVVICDGLTESLRVSEAFAVVQTVSVNQGSNMRHIEVMPFHEDRSGATLLGQEQTWMSLVAFLSRGEWQAEHQSNSFDNLRSLRLKRAVLDGAASEPLLRKAIDNDKLRSIDINFRRPGINDPQGPASCQRIAEFSWLRGAKSIRCIGLSNFRFRKYPETDEDLPLPSFLASFPNLETLEIGSEYYDDAELCSVIFAIMKATKLRKIYQTTIKGANLDTLRTAAKEFGVELVWGERQREWPVPLDD</sequence>
<dbReference type="InterPro" id="IPR036047">
    <property type="entry name" value="F-box-like_dom_sf"/>
</dbReference>
<dbReference type="SUPFAM" id="SSF81383">
    <property type="entry name" value="F-box domain"/>
    <property type="match status" value="1"/>
</dbReference>
<keyword evidence="3" id="KW-1185">Reference proteome</keyword>
<reference evidence="3" key="1">
    <citation type="journal article" date="2014" name="Genome Announc.">
        <title>Genome sequence and annotation of Acremonium chrysogenum, producer of the beta-lactam antibiotic cephalosporin C.</title>
        <authorList>
            <person name="Terfehr D."/>
            <person name="Dahlmann T.A."/>
            <person name="Specht T."/>
            <person name="Zadra I."/>
            <person name="Kuernsteiner H."/>
            <person name="Kueck U."/>
        </authorList>
    </citation>
    <scope>NUCLEOTIDE SEQUENCE [LARGE SCALE GENOMIC DNA]</scope>
    <source>
        <strain evidence="3">ATCC 11550 / CBS 779.69 / DSM 880 / IAM 14645 / JCM 23072 / IMI 49137</strain>
    </source>
</reference>
<dbReference type="InterPro" id="IPR001810">
    <property type="entry name" value="F-box_dom"/>
</dbReference>
<dbReference type="PROSITE" id="PS50181">
    <property type="entry name" value="FBOX"/>
    <property type="match status" value="1"/>
</dbReference>
<dbReference type="Pfam" id="PF12937">
    <property type="entry name" value="F-box-like"/>
    <property type="match status" value="1"/>
</dbReference>
<dbReference type="OrthoDB" id="629492at2759"/>
<evidence type="ECO:0000259" key="1">
    <source>
        <dbReference type="PROSITE" id="PS50181"/>
    </source>
</evidence>
<evidence type="ECO:0000313" key="2">
    <source>
        <dbReference type="EMBL" id="KFH40819.1"/>
    </source>
</evidence>
<dbReference type="Gene3D" id="3.80.10.10">
    <property type="entry name" value="Ribonuclease Inhibitor"/>
    <property type="match status" value="1"/>
</dbReference>
<dbReference type="SMART" id="SM00256">
    <property type="entry name" value="FBOX"/>
    <property type="match status" value="1"/>
</dbReference>
<evidence type="ECO:0000313" key="3">
    <source>
        <dbReference type="Proteomes" id="UP000029964"/>
    </source>
</evidence>
<dbReference type="Gene3D" id="1.25.40.10">
    <property type="entry name" value="Tetratricopeptide repeat domain"/>
    <property type="match status" value="1"/>
</dbReference>
<dbReference type="EMBL" id="JPKY01000164">
    <property type="protein sequence ID" value="KFH40819.1"/>
    <property type="molecule type" value="Genomic_DNA"/>
</dbReference>
<name>A0A086SUN7_HAPC1</name>
<proteinExistence type="predicted"/>
<dbReference type="CDD" id="cd09917">
    <property type="entry name" value="F-box_SF"/>
    <property type="match status" value="1"/>
</dbReference>
<accession>A0A086SUN7</accession>